<comment type="caution">
    <text evidence="4">The sequence shown here is derived from an EMBL/GenBank/DDBJ whole genome shotgun (WGS) entry which is preliminary data.</text>
</comment>
<feature type="coiled-coil region" evidence="1">
    <location>
        <begin position="430"/>
        <end position="457"/>
    </location>
</feature>
<evidence type="ECO:0000259" key="2">
    <source>
        <dbReference type="Pfam" id="PF00350"/>
    </source>
</evidence>
<feature type="domain" description="Dynamin N-terminal" evidence="2">
    <location>
        <begin position="104"/>
        <end position="342"/>
    </location>
</feature>
<proteinExistence type="predicted"/>
<accession>A0A8H4FMS0</accession>
<evidence type="ECO:0000259" key="3">
    <source>
        <dbReference type="Pfam" id="PF24564"/>
    </source>
</evidence>
<keyword evidence="1" id="KW-0175">Coiled coil</keyword>
<dbReference type="Pfam" id="PF24564">
    <property type="entry name" value="DUF7605"/>
    <property type="match status" value="1"/>
</dbReference>
<keyword evidence="5" id="KW-1185">Reference proteome</keyword>
<protein>
    <submittedName>
        <fullName evidence="4">Nuclear GTPase SLIP-GC</fullName>
    </submittedName>
</protein>
<dbReference type="RefSeq" id="XP_045266989.1">
    <property type="nucleotide sequence ID" value="XM_045407544.1"/>
</dbReference>
<dbReference type="EMBL" id="WVTB01000027">
    <property type="protein sequence ID" value="KAF3807830.1"/>
    <property type="molecule type" value="Genomic_DNA"/>
</dbReference>
<dbReference type="InterPro" id="IPR056024">
    <property type="entry name" value="DUF7605"/>
</dbReference>
<evidence type="ECO:0000256" key="1">
    <source>
        <dbReference type="SAM" id="Coils"/>
    </source>
</evidence>
<dbReference type="GeneID" id="69014708"/>
<dbReference type="InterPro" id="IPR045063">
    <property type="entry name" value="Dynamin_N"/>
</dbReference>
<dbReference type="InterPro" id="IPR027417">
    <property type="entry name" value="P-loop_NTPase"/>
</dbReference>
<dbReference type="AlphaFoldDB" id="A0A8H4FMS0"/>
<dbReference type="Pfam" id="PF00350">
    <property type="entry name" value="Dynamin_N"/>
    <property type="match status" value="1"/>
</dbReference>
<gene>
    <name evidence="4" type="ORF">GCG54_00007564</name>
</gene>
<feature type="domain" description="DUF7605" evidence="3">
    <location>
        <begin position="676"/>
        <end position="809"/>
    </location>
</feature>
<dbReference type="SUPFAM" id="SSF52540">
    <property type="entry name" value="P-loop containing nucleoside triphosphate hydrolases"/>
    <property type="match status" value="1"/>
</dbReference>
<evidence type="ECO:0000313" key="4">
    <source>
        <dbReference type="EMBL" id="KAF3807830.1"/>
    </source>
</evidence>
<reference evidence="4" key="1">
    <citation type="journal article" date="2020" name="Phytopathology">
        <title>Genome sequence and comparative analysis of Colletotrichum gloeosporioides isolated from Liriodendron leaves.</title>
        <authorList>
            <person name="Fu F.F."/>
            <person name="Hao Z."/>
            <person name="Wang P."/>
            <person name="Lu Y."/>
            <person name="Xue L.J."/>
            <person name="Wei G."/>
            <person name="Tian Y."/>
            <person name="Baishi H."/>
            <person name="Xu H."/>
            <person name="Shi J."/>
            <person name="Cheng T."/>
            <person name="Wang G."/>
            <person name="Yi Y."/>
            <person name="Chen J."/>
        </authorList>
    </citation>
    <scope>NUCLEOTIDE SEQUENCE</scope>
    <source>
        <strain evidence="4">Lc1</strain>
    </source>
</reference>
<sequence>MPPGWPIKIEPIHGGELLRVPHVRQPLVNMTFSLLDRLKYENNPEVWERHVAKALPILDRLEPICKSMSSSQRLSREMRVAATNWVNDIGAVRQRAAQRSKIVIGVFGGTGDGKSSTINALLDEASLLPTNCMRACTACVTEISYNDDDDPENPYRAEIDFVSPEDWMREIRTFLKEVAANNVQPYGDEDEDEMDLDASEAAKSVAKARAVYANIDNEVLLESSPHELIRHPNVYWVLGTTRTFKAATGKDLRRQVERYIDSKDENDDETVAYWPLVKAVRIFTRAEALSNGVTIADLPGTHDADAARASMAKEYMKSCAAIWIVAPIHRAVDNKTARDLLSDNFKHQLNLDGSFSSVTFICTKTDQISLSDAMNNLKRHLDPEIIKYREKAATRRQEIKLLKKKILNLRMSSGLTEDSEDDIDMHQPAKRVRIERIDEYRKQLEIAENDLNDLDEMVRMACIQKRNDISRDTLRNYFNRIVREARQKSSLRRNDTRNAQLEDDISGNLPVFCTSSHAYQALRGLSEDDMDEFRGFFDNADTDIPQLQSHAQTVTNELRIAKQREVLAGIYQVLNSVSLWTQNTPDLAAALSSDTLSSLLDTFERTMSATINVCLDHIQHNLKGLFETAHQAARVAEAEAALIVFNWFLPKRSGGIYHSTLRALVVRRGVWGPWNLNEELLEPFSNNILHQWAGVFQRDVPGHLDDFLVDAVELLSRTHDRIMRKLRETAGEDLRLRGQLDMQLKLHKDGLKRISAEVKNTVNRAQKLASREPLQVVGAFMNAGYGHCMNEKGKGMMKRMRNVLSDHLAVYERDMFFAVTSVPEQVLQEAARNASDILVDRVGGILRTMRTDYVVALTKREESARRAEALFKEKMVEVLNFAQPLIR</sequence>
<dbReference type="PANTHER" id="PTHR36681">
    <property type="entry name" value="NUCLEAR GTPASE, GERMINAL CENTER-ASSOCIATED, TANDEM DUPLICATE 3"/>
    <property type="match status" value="1"/>
</dbReference>
<dbReference type="Gene3D" id="3.40.50.300">
    <property type="entry name" value="P-loop containing nucleotide triphosphate hydrolases"/>
    <property type="match status" value="1"/>
</dbReference>
<evidence type="ECO:0000313" key="5">
    <source>
        <dbReference type="Proteomes" id="UP000613401"/>
    </source>
</evidence>
<organism evidence="4 5">
    <name type="scientific">Colletotrichum gloeosporioides</name>
    <name type="common">Anthracnose fungus</name>
    <name type="synonym">Glomerella cingulata</name>
    <dbReference type="NCBI Taxonomy" id="474922"/>
    <lineage>
        <taxon>Eukaryota</taxon>
        <taxon>Fungi</taxon>
        <taxon>Dikarya</taxon>
        <taxon>Ascomycota</taxon>
        <taxon>Pezizomycotina</taxon>
        <taxon>Sordariomycetes</taxon>
        <taxon>Hypocreomycetidae</taxon>
        <taxon>Glomerellales</taxon>
        <taxon>Glomerellaceae</taxon>
        <taxon>Colletotrichum</taxon>
        <taxon>Colletotrichum gloeosporioides species complex</taxon>
    </lineage>
</organism>
<reference evidence="4" key="2">
    <citation type="submission" date="2020-03" db="EMBL/GenBank/DDBJ databases">
        <authorList>
            <person name="Fu F.-F."/>
            <person name="Chen J."/>
        </authorList>
    </citation>
    <scope>NUCLEOTIDE SEQUENCE</scope>
    <source>
        <strain evidence="4">Lc1</strain>
    </source>
</reference>
<name>A0A8H4FMS0_COLGL</name>
<dbReference type="PANTHER" id="PTHR36681:SF3">
    <property type="entry name" value="NUCLEAR GTPASE, GERMINAL CENTER-ASSOCIATED, TANDEM DUPLICATE 3"/>
    <property type="match status" value="1"/>
</dbReference>
<dbReference type="Proteomes" id="UP000613401">
    <property type="component" value="Unassembled WGS sequence"/>
</dbReference>